<name>A0ACD1ADY2_9FIRM</name>
<proteinExistence type="predicted"/>
<keyword evidence="2" id="KW-1185">Reference proteome</keyword>
<protein>
    <submittedName>
        <fullName evidence="1">MoxR family ATPase</fullName>
    </submittedName>
</protein>
<dbReference type="Proteomes" id="UP000594014">
    <property type="component" value="Chromosome"/>
</dbReference>
<evidence type="ECO:0000313" key="1">
    <source>
        <dbReference type="EMBL" id="QOX64615.1"/>
    </source>
</evidence>
<sequence>MDQYIDGSREGAVSEPIDQERTEAASRLIGSMIDNIETVIAGKHEVVKLTVLCLIAGGHVLIEDIPGVGKTSLVWALAKSVNCEFKRIQFTPDVMPSDVSGFSIYNQKTGEFEFRPGAAMSNIVLADEINRASAKTQSAMLEIMEERQATVDGNTYRMESPYMVLATQNPIESLGTYQLPEAQIDRFMIKLSIGYPSYEDEIRIVMTGEASKKTISHIAEKDDVQTLAELCKRVVCSREVTSYLVKIIEATRKHPEIKLGSSPRGSIALYNLCRAYALSKGRNYVLPDDVKYLAPFVLGHRIILNHGAIAEKKVPADLVASIIKNISVPVHLDRKEA</sequence>
<gene>
    <name evidence="1" type="ORF">FRZ06_15330</name>
</gene>
<dbReference type="EMBL" id="CP042469">
    <property type="protein sequence ID" value="QOX64615.1"/>
    <property type="molecule type" value="Genomic_DNA"/>
</dbReference>
<accession>A0ACD1ADY2</accession>
<reference evidence="1" key="1">
    <citation type="submission" date="2019-08" db="EMBL/GenBank/DDBJ databases">
        <title>Genome sequence of Clostridiales bacterium MT110.</title>
        <authorList>
            <person name="Cao J."/>
        </authorList>
    </citation>
    <scope>NUCLEOTIDE SEQUENCE</scope>
    <source>
        <strain evidence="1">MT110</strain>
    </source>
</reference>
<organism evidence="1 2">
    <name type="scientific">Anoxybacterium hadale</name>
    <dbReference type="NCBI Taxonomy" id="3408580"/>
    <lineage>
        <taxon>Bacteria</taxon>
        <taxon>Bacillati</taxon>
        <taxon>Bacillota</taxon>
        <taxon>Clostridia</taxon>
        <taxon>Peptostreptococcales</taxon>
        <taxon>Anaerovoracaceae</taxon>
        <taxon>Anoxybacterium</taxon>
    </lineage>
</organism>
<evidence type="ECO:0000313" key="2">
    <source>
        <dbReference type="Proteomes" id="UP000594014"/>
    </source>
</evidence>